<organism evidence="3 4">
    <name type="scientific">Candidatus Gottesmanbacteria bacterium RIFCSPLOWO2_01_FULL_39_12b</name>
    <dbReference type="NCBI Taxonomy" id="1798388"/>
    <lineage>
        <taxon>Bacteria</taxon>
        <taxon>Candidatus Gottesmaniibacteriota</taxon>
    </lineage>
</organism>
<dbReference type="Gene3D" id="3.40.50.2000">
    <property type="entry name" value="Glycogen Phosphorylase B"/>
    <property type="match status" value="2"/>
</dbReference>
<evidence type="ECO:0000313" key="4">
    <source>
        <dbReference type="Proteomes" id="UP000176609"/>
    </source>
</evidence>
<evidence type="ECO:0000313" key="3">
    <source>
        <dbReference type="EMBL" id="OGG27477.1"/>
    </source>
</evidence>
<dbReference type="Pfam" id="PF00534">
    <property type="entry name" value="Glycos_transf_1"/>
    <property type="match status" value="1"/>
</dbReference>
<evidence type="ECO:0008006" key="5">
    <source>
        <dbReference type="Google" id="ProtNLM"/>
    </source>
</evidence>
<name>A0A1F6AT52_9BACT</name>
<dbReference type="PANTHER" id="PTHR45947:SF3">
    <property type="entry name" value="SULFOQUINOVOSYL TRANSFERASE SQD2"/>
    <property type="match status" value="1"/>
</dbReference>
<dbReference type="InterPro" id="IPR028098">
    <property type="entry name" value="Glyco_trans_4-like_N"/>
</dbReference>
<dbReference type="InterPro" id="IPR050194">
    <property type="entry name" value="Glycosyltransferase_grp1"/>
</dbReference>
<dbReference type="GO" id="GO:0016757">
    <property type="term" value="F:glycosyltransferase activity"/>
    <property type="evidence" value="ECO:0007669"/>
    <property type="project" value="InterPro"/>
</dbReference>
<dbReference type="AlphaFoldDB" id="A0A1F6AT52"/>
<comment type="caution">
    <text evidence="3">The sequence shown here is derived from an EMBL/GenBank/DDBJ whole genome shotgun (WGS) entry which is preliminary data.</text>
</comment>
<feature type="domain" description="Glycosyl transferase family 1" evidence="1">
    <location>
        <begin position="175"/>
        <end position="318"/>
    </location>
</feature>
<evidence type="ECO:0000259" key="1">
    <source>
        <dbReference type="Pfam" id="PF00534"/>
    </source>
</evidence>
<proteinExistence type="predicted"/>
<evidence type="ECO:0000259" key="2">
    <source>
        <dbReference type="Pfam" id="PF13439"/>
    </source>
</evidence>
<dbReference type="Pfam" id="PF13439">
    <property type="entry name" value="Glyco_transf_4"/>
    <property type="match status" value="1"/>
</dbReference>
<dbReference type="EMBL" id="MFJR01000001">
    <property type="protein sequence ID" value="OGG27477.1"/>
    <property type="molecule type" value="Genomic_DNA"/>
</dbReference>
<dbReference type="SUPFAM" id="SSF53756">
    <property type="entry name" value="UDP-Glycosyltransferase/glycogen phosphorylase"/>
    <property type="match status" value="1"/>
</dbReference>
<reference evidence="3 4" key="1">
    <citation type="journal article" date="2016" name="Nat. Commun.">
        <title>Thousands of microbial genomes shed light on interconnected biogeochemical processes in an aquifer system.</title>
        <authorList>
            <person name="Anantharaman K."/>
            <person name="Brown C.T."/>
            <person name="Hug L.A."/>
            <person name="Sharon I."/>
            <person name="Castelle C.J."/>
            <person name="Probst A.J."/>
            <person name="Thomas B.C."/>
            <person name="Singh A."/>
            <person name="Wilkins M.J."/>
            <person name="Karaoz U."/>
            <person name="Brodie E.L."/>
            <person name="Williams K.H."/>
            <person name="Hubbard S.S."/>
            <person name="Banfield J.F."/>
        </authorList>
    </citation>
    <scope>NUCLEOTIDE SEQUENCE [LARGE SCALE GENOMIC DNA]</scope>
</reference>
<protein>
    <recommendedName>
        <fullName evidence="5">Glycosyl transferase</fullName>
    </recommendedName>
</protein>
<dbReference type="PANTHER" id="PTHR45947">
    <property type="entry name" value="SULFOQUINOVOSYL TRANSFERASE SQD2"/>
    <property type="match status" value="1"/>
</dbReference>
<gene>
    <name evidence="3" type="ORF">A2960_04230</name>
</gene>
<dbReference type="Proteomes" id="UP000176609">
    <property type="component" value="Unassembled WGS sequence"/>
</dbReference>
<accession>A0A1F6AT52</accession>
<dbReference type="InterPro" id="IPR001296">
    <property type="entry name" value="Glyco_trans_1"/>
</dbReference>
<sequence length="347" mass="39085">MKIAILAPPYLPIPPNGYGGVERIVYYLTEGLVKKGHDVTLFAPGDSKVSSQVFSTFPFSLGNSGEIKNKPYLPLLQYIDCFKKASGFDIIHNHAEHMAMFFADLVTTPVVHTLHSTLVEGETLEEKRKVLLRFKNHNFVSISDNQREGLKELNFAGTVYNGIDIHKYSYIEKPRGDYLLWVGRITRKKGPLSAIEVAKKVSIPLVIAAAIDPVEKLFFEEEVKPQIDGKTVSFVGELHGESLNKLYGNALCTLFPITWHEPFGLVMVESMACGTPVIAYRIGSTSEVIEDGVTGFIVDDLYQMIEAVKNIDKIKRKKCRERVVEKFTIEKMVNHYEDIYSKLIKKP</sequence>
<feature type="domain" description="Glycosyltransferase subfamily 4-like N-terminal" evidence="2">
    <location>
        <begin position="18"/>
        <end position="166"/>
    </location>
</feature>
<dbReference type="CDD" id="cd03802">
    <property type="entry name" value="GT4_AviGT4-like"/>
    <property type="match status" value="1"/>
</dbReference>